<comment type="caution">
    <text evidence="2">The sequence shown here is derived from an EMBL/GenBank/DDBJ whole genome shotgun (WGS) entry which is preliminary data.</text>
</comment>
<reference evidence="2 5" key="2">
    <citation type="submission" date="2017-05" db="EMBL/GenBank/DDBJ databases">
        <title>Complete and WGS of Bordetella genogroups.</title>
        <authorList>
            <person name="Spilker T."/>
            <person name="LiPuma J."/>
        </authorList>
    </citation>
    <scope>NUCLEOTIDE SEQUENCE [LARGE SCALE GENOMIC DNA]</scope>
    <source>
        <strain evidence="2 5">AU17610</strain>
    </source>
</reference>
<keyword evidence="4" id="KW-1185">Reference proteome</keyword>
<dbReference type="Gene3D" id="1.20.1050.10">
    <property type="match status" value="1"/>
</dbReference>
<dbReference type="Pfam" id="PF13409">
    <property type="entry name" value="GST_N_2"/>
    <property type="match status" value="1"/>
</dbReference>
<dbReference type="EMBL" id="NEVR01000003">
    <property type="protein sequence ID" value="OZI64202.1"/>
    <property type="molecule type" value="Genomic_DNA"/>
</dbReference>
<dbReference type="EMBL" id="NEVL01000003">
    <property type="protein sequence ID" value="OZI35679.1"/>
    <property type="molecule type" value="Genomic_DNA"/>
</dbReference>
<dbReference type="GO" id="GO:0016740">
    <property type="term" value="F:transferase activity"/>
    <property type="evidence" value="ECO:0007669"/>
    <property type="project" value="UniProtKB-KW"/>
</dbReference>
<dbReference type="InterPro" id="IPR004045">
    <property type="entry name" value="Glutathione_S-Trfase_N"/>
</dbReference>
<dbReference type="Proteomes" id="UP000217005">
    <property type="component" value="Unassembled WGS sequence"/>
</dbReference>
<evidence type="ECO:0000313" key="3">
    <source>
        <dbReference type="EMBL" id="OZI64202.1"/>
    </source>
</evidence>
<evidence type="ECO:0000313" key="5">
    <source>
        <dbReference type="Proteomes" id="UP000217005"/>
    </source>
</evidence>
<evidence type="ECO:0000313" key="4">
    <source>
        <dbReference type="Proteomes" id="UP000216354"/>
    </source>
</evidence>
<dbReference type="InterPro" id="IPR036249">
    <property type="entry name" value="Thioredoxin-like_sf"/>
</dbReference>
<organism evidence="2 5">
    <name type="scientific">Bordetella genomosp. 1</name>
    <dbReference type="NCBI Taxonomy" id="1395607"/>
    <lineage>
        <taxon>Bacteria</taxon>
        <taxon>Pseudomonadati</taxon>
        <taxon>Pseudomonadota</taxon>
        <taxon>Betaproteobacteria</taxon>
        <taxon>Burkholderiales</taxon>
        <taxon>Alcaligenaceae</taxon>
        <taxon>Bordetella</taxon>
    </lineage>
</organism>
<dbReference type="AlphaFoldDB" id="A0A261SE46"/>
<dbReference type="SUPFAM" id="SSF52833">
    <property type="entry name" value="Thioredoxin-like"/>
    <property type="match status" value="1"/>
</dbReference>
<protein>
    <submittedName>
        <fullName evidence="2">Glutathione S-transferase</fullName>
    </submittedName>
</protein>
<accession>A0A261SE46</accession>
<sequence>MHESRDTAAPAAPAHNAYELIGSRGCGSAIVEAALRLAGVPYTLTDIPYLKPGPGRDRLLRLNASGQVPTMVLPDGSIMTESAAMILHLHDVAPQAALVPPPGTAARSRFWNLLERLVGSVYPTFTYGDDPAKWVGPGAAADLLRVKVHDRRALLWQEIERQAGAPHVLGTYFSALDLYVAVMTRWRPGPAWFRSACPQLYAAAEVAALEPHLAAVLDRHFDPPLE</sequence>
<dbReference type="OrthoDB" id="5508354at2"/>
<dbReference type="RefSeq" id="WP_094826488.1">
    <property type="nucleotide sequence ID" value="NZ_NEVL01000003.1"/>
</dbReference>
<feature type="domain" description="GST N-terminal" evidence="1">
    <location>
        <begin position="31"/>
        <end position="91"/>
    </location>
</feature>
<evidence type="ECO:0000259" key="1">
    <source>
        <dbReference type="Pfam" id="PF13409"/>
    </source>
</evidence>
<dbReference type="CDD" id="cd03057">
    <property type="entry name" value="GST_N_Beta"/>
    <property type="match status" value="1"/>
</dbReference>
<proteinExistence type="predicted"/>
<name>A0A261SE46_9BORD</name>
<evidence type="ECO:0000313" key="2">
    <source>
        <dbReference type="EMBL" id="OZI35679.1"/>
    </source>
</evidence>
<dbReference type="Gene3D" id="3.40.30.10">
    <property type="entry name" value="Glutaredoxin"/>
    <property type="match status" value="1"/>
</dbReference>
<keyword evidence="2" id="KW-0808">Transferase</keyword>
<dbReference type="Proteomes" id="UP000216354">
    <property type="component" value="Unassembled WGS sequence"/>
</dbReference>
<gene>
    <name evidence="3" type="ORF">CAL27_16690</name>
    <name evidence="2" type="ORF">CEG14_11485</name>
</gene>
<reference evidence="3 4" key="1">
    <citation type="submission" date="2017-05" db="EMBL/GenBank/DDBJ databases">
        <title>Complete and WGS of Bordetella genogroups.</title>
        <authorList>
            <person name="Spilker T."/>
            <person name="Lipuma J."/>
        </authorList>
    </citation>
    <scope>NUCLEOTIDE SEQUENCE [LARGE SCALE GENOMIC DNA]</scope>
    <source>
        <strain evidence="3 4">AU9795</strain>
    </source>
</reference>